<gene>
    <name evidence="2" type="ordered locus">Sfum_0273</name>
</gene>
<organism evidence="2 3">
    <name type="scientific">Syntrophobacter fumaroxidans (strain DSM 10017 / MPOB)</name>
    <dbReference type="NCBI Taxonomy" id="335543"/>
    <lineage>
        <taxon>Bacteria</taxon>
        <taxon>Pseudomonadati</taxon>
        <taxon>Thermodesulfobacteriota</taxon>
        <taxon>Syntrophobacteria</taxon>
        <taxon>Syntrophobacterales</taxon>
        <taxon>Syntrophobacteraceae</taxon>
        <taxon>Syntrophobacter</taxon>
    </lineage>
</organism>
<feature type="domain" description="Putative zinc-finger" evidence="1">
    <location>
        <begin position="3"/>
        <end position="37"/>
    </location>
</feature>
<accession>A0LEX2</accession>
<dbReference type="RefSeq" id="WP_011697147.1">
    <property type="nucleotide sequence ID" value="NC_008554.1"/>
</dbReference>
<dbReference type="InterPro" id="IPR041916">
    <property type="entry name" value="Anti_sigma_zinc_sf"/>
</dbReference>
<evidence type="ECO:0000259" key="1">
    <source>
        <dbReference type="Pfam" id="PF13490"/>
    </source>
</evidence>
<keyword evidence="2" id="KW-0472">Membrane</keyword>
<protein>
    <submittedName>
        <fullName evidence="2">Putative transmembrane anti-sigma factor</fullName>
    </submittedName>
</protein>
<dbReference type="Gene3D" id="1.10.10.1320">
    <property type="entry name" value="Anti-sigma factor, zinc-finger domain"/>
    <property type="match status" value="1"/>
</dbReference>
<sequence>MKCEAIRLRLVAYMDGELDTELHGQFTAHLRQCEDCRKELEALGDVDALVTGLPRYGPSADFARILVSKVRYTVAPVRKGPILQRAWKTLLEYTGRFVELLEPERRVGTRSLDEFNDIPDSFIGYAYFKVLGPQR</sequence>
<reference evidence="2 3" key="1">
    <citation type="submission" date="2006-10" db="EMBL/GenBank/DDBJ databases">
        <title>Complete sequence of Syntrophobacter fumaroxidans MPOB.</title>
        <authorList>
            <consortium name="US DOE Joint Genome Institute"/>
            <person name="Copeland A."/>
            <person name="Lucas S."/>
            <person name="Lapidus A."/>
            <person name="Barry K."/>
            <person name="Detter J.C."/>
            <person name="Glavina del Rio T."/>
            <person name="Hammon N."/>
            <person name="Israni S."/>
            <person name="Pitluck S."/>
            <person name="Goltsman E.G."/>
            <person name="Martinez M."/>
            <person name="Schmutz J."/>
            <person name="Larimer F."/>
            <person name="Land M."/>
            <person name="Hauser L."/>
            <person name="Kyrpides N."/>
            <person name="Kim E."/>
            <person name="Boone D.R."/>
            <person name="Brockman F."/>
            <person name="Culley D."/>
            <person name="Ferry J."/>
            <person name="Gunsalus R."/>
            <person name="McInerney M.J."/>
            <person name="Morrison M."/>
            <person name="Plugge C."/>
            <person name="Rohlin L."/>
            <person name="Scholten J."/>
            <person name="Sieber J."/>
            <person name="Stams A.J.M."/>
            <person name="Worm P."/>
            <person name="Henstra A.M."/>
            <person name="Richardson P."/>
        </authorList>
    </citation>
    <scope>NUCLEOTIDE SEQUENCE [LARGE SCALE GENOMIC DNA]</scope>
    <source>
        <strain evidence="3">DSM 10017 / MPOB</strain>
    </source>
</reference>
<proteinExistence type="predicted"/>
<dbReference type="HOGENOM" id="CLU_1884771_0_0_7"/>
<dbReference type="OrthoDB" id="5422042at2"/>
<dbReference type="KEGG" id="sfu:Sfum_0273"/>
<dbReference type="eggNOG" id="COG5662">
    <property type="taxonomic scope" value="Bacteria"/>
</dbReference>
<keyword evidence="2" id="KW-0812">Transmembrane</keyword>
<dbReference type="Pfam" id="PF13490">
    <property type="entry name" value="zf-HC2"/>
    <property type="match status" value="1"/>
</dbReference>
<dbReference type="STRING" id="335543.Sfum_0273"/>
<dbReference type="Proteomes" id="UP000001784">
    <property type="component" value="Chromosome"/>
</dbReference>
<evidence type="ECO:0000313" key="2">
    <source>
        <dbReference type="EMBL" id="ABK15974.1"/>
    </source>
</evidence>
<dbReference type="InParanoid" id="A0LEX2"/>
<dbReference type="AlphaFoldDB" id="A0LEX2"/>
<name>A0LEX2_SYNFM</name>
<dbReference type="InterPro" id="IPR027383">
    <property type="entry name" value="Znf_put"/>
</dbReference>
<keyword evidence="3" id="KW-1185">Reference proteome</keyword>
<evidence type="ECO:0000313" key="3">
    <source>
        <dbReference type="Proteomes" id="UP000001784"/>
    </source>
</evidence>
<dbReference type="EMBL" id="CP000478">
    <property type="protein sequence ID" value="ABK15974.1"/>
    <property type="molecule type" value="Genomic_DNA"/>
</dbReference>